<sequence>MKLLTAVLLNVLAVHGQPVVLSNEMRQARSNENARHQNWIRPVPVPVRLHPCTRVTGAYSMLIFEGRKIALGDGPYAKLGQQAAENLGNALGSPQLATILGELANAPSVTGDILSPGKILPGLNLTDSLEKQGVQAAGIIVEGVADPLLGPELGHVVGSVGGVVGGGIGAVADVVAGALQANT</sequence>
<protein>
    <submittedName>
        <fullName evidence="2">Uncharacterized protein</fullName>
    </submittedName>
</protein>
<proteinExistence type="predicted"/>
<evidence type="ECO:0000313" key="2">
    <source>
        <dbReference type="EMBL" id="KAJ7694410.1"/>
    </source>
</evidence>
<gene>
    <name evidence="2" type="ORF">B0H17DRAFT_1132038</name>
</gene>
<reference evidence="2" key="1">
    <citation type="submission" date="2023-03" db="EMBL/GenBank/DDBJ databases">
        <title>Massive genome expansion in bonnet fungi (Mycena s.s.) driven by repeated elements and novel gene families across ecological guilds.</title>
        <authorList>
            <consortium name="Lawrence Berkeley National Laboratory"/>
            <person name="Harder C.B."/>
            <person name="Miyauchi S."/>
            <person name="Viragh M."/>
            <person name="Kuo A."/>
            <person name="Thoen E."/>
            <person name="Andreopoulos B."/>
            <person name="Lu D."/>
            <person name="Skrede I."/>
            <person name="Drula E."/>
            <person name="Henrissat B."/>
            <person name="Morin E."/>
            <person name="Kohler A."/>
            <person name="Barry K."/>
            <person name="LaButti K."/>
            <person name="Morin E."/>
            <person name="Salamov A."/>
            <person name="Lipzen A."/>
            <person name="Mereny Z."/>
            <person name="Hegedus B."/>
            <person name="Baldrian P."/>
            <person name="Stursova M."/>
            <person name="Weitz H."/>
            <person name="Taylor A."/>
            <person name="Grigoriev I.V."/>
            <person name="Nagy L.G."/>
            <person name="Martin F."/>
            <person name="Kauserud H."/>
        </authorList>
    </citation>
    <scope>NUCLEOTIDE SEQUENCE</scope>
    <source>
        <strain evidence="2">CBHHK067</strain>
    </source>
</reference>
<dbReference type="Proteomes" id="UP001221757">
    <property type="component" value="Unassembled WGS sequence"/>
</dbReference>
<accession>A0AAD7GK00</accession>
<feature type="chain" id="PRO_5041942245" evidence="1">
    <location>
        <begin position="17"/>
        <end position="183"/>
    </location>
</feature>
<keyword evidence="3" id="KW-1185">Reference proteome</keyword>
<dbReference type="AlphaFoldDB" id="A0AAD7GK00"/>
<evidence type="ECO:0000313" key="3">
    <source>
        <dbReference type="Proteomes" id="UP001221757"/>
    </source>
</evidence>
<organism evidence="2 3">
    <name type="scientific">Mycena rosella</name>
    <name type="common">Pink bonnet</name>
    <name type="synonym">Agaricus rosellus</name>
    <dbReference type="NCBI Taxonomy" id="1033263"/>
    <lineage>
        <taxon>Eukaryota</taxon>
        <taxon>Fungi</taxon>
        <taxon>Dikarya</taxon>
        <taxon>Basidiomycota</taxon>
        <taxon>Agaricomycotina</taxon>
        <taxon>Agaricomycetes</taxon>
        <taxon>Agaricomycetidae</taxon>
        <taxon>Agaricales</taxon>
        <taxon>Marasmiineae</taxon>
        <taxon>Mycenaceae</taxon>
        <taxon>Mycena</taxon>
    </lineage>
</organism>
<dbReference type="EMBL" id="JARKIE010000042">
    <property type="protein sequence ID" value="KAJ7694410.1"/>
    <property type="molecule type" value="Genomic_DNA"/>
</dbReference>
<comment type="caution">
    <text evidence="2">The sequence shown here is derived from an EMBL/GenBank/DDBJ whole genome shotgun (WGS) entry which is preliminary data.</text>
</comment>
<name>A0AAD7GK00_MYCRO</name>
<feature type="signal peptide" evidence="1">
    <location>
        <begin position="1"/>
        <end position="16"/>
    </location>
</feature>
<keyword evidence="1" id="KW-0732">Signal</keyword>
<evidence type="ECO:0000256" key="1">
    <source>
        <dbReference type="SAM" id="SignalP"/>
    </source>
</evidence>